<dbReference type="Gene3D" id="2.30.30.40">
    <property type="entry name" value="SH3 Domains"/>
    <property type="match status" value="1"/>
</dbReference>
<dbReference type="Proteomes" id="UP000236311">
    <property type="component" value="Unassembled WGS sequence"/>
</dbReference>
<proteinExistence type="predicted"/>
<protein>
    <submittedName>
        <fullName evidence="4">Bacterial SH3 domain protein</fullName>
    </submittedName>
</protein>
<feature type="compositionally biased region" description="Low complexity" evidence="1">
    <location>
        <begin position="355"/>
        <end position="388"/>
    </location>
</feature>
<dbReference type="EMBL" id="OFSM01000016">
    <property type="protein sequence ID" value="SOY30484.1"/>
    <property type="molecule type" value="Genomic_DNA"/>
</dbReference>
<keyword evidence="2" id="KW-0812">Transmembrane</keyword>
<feature type="transmembrane region" description="Helical" evidence="2">
    <location>
        <begin position="290"/>
        <end position="311"/>
    </location>
</feature>
<evidence type="ECO:0000256" key="2">
    <source>
        <dbReference type="SAM" id="Phobius"/>
    </source>
</evidence>
<keyword evidence="5" id="KW-1185">Reference proteome</keyword>
<dbReference type="Pfam" id="PF08239">
    <property type="entry name" value="SH3_3"/>
    <property type="match status" value="1"/>
</dbReference>
<organism evidence="4 5">
    <name type="scientific">Acetatifactor muris</name>
    <dbReference type="NCBI Taxonomy" id="879566"/>
    <lineage>
        <taxon>Bacteria</taxon>
        <taxon>Bacillati</taxon>
        <taxon>Bacillota</taxon>
        <taxon>Clostridia</taxon>
        <taxon>Lachnospirales</taxon>
        <taxon>Lachnospiraceae</taxon>
        <taxon>Acetatifactor</taxon>
    </lineage>
</organism>
<gene>
    <name evidence="4" type="ORF">AMURIS_03214</name>
</gene>
<feature type="compositionally biased region" description="Acidic residues" evidence="1">
    <location>
        <begin position="216"/>
        <end position="230"/>
    </location>
</feature>
<keyword evidence="2" id="KW-0472">Membrane</keyword>
<feature type="domain" description="SH3b" evidence="3">
    <location>
        <begin position="134"/>
        <end position="205"/>
    </location>
</feature>
<feature type="compositionally biased region" description="Acidic residues" evidence="1">
    <location>
        <begin position="502"/>
        <end position="519"/>
    </location>
</feature>
<feature type="compositionally biased region" description="Low complexity" evidence="1">
    <location>
        <begin position="479"/>
        <end position="488"/>
    </location>
</feature>
<dbReference type="RefSeq" id="WP_103240508.1">
    <property type="nucleotide sequence ID" value="NZ_JANJZD010000001.1"/>
</dbReference>
<dbReference type="InterPro" id="IPR052354">
    <property type="entry name" value="Cell_Wall_Dynamics_Protein"/>
</dbReference>
<accession>A0A2K4ZJ41</accession>
<evidence type="ECO:0000256" key="1">
    <source>
        <dbReference type="SAM" id="MobiDB-lite"/>
    </source>
</evidence>
<dbReference type="InterPro" id="IPR003646">
    <property type="entry name" value="SH3-like_bac-type"/>
</dbReference>
<sequence length="519" mass="54588">MRETKEWRGRLLRGMFALMVTMCIFSAGFLMMGMTSQAETQIKVTSPKGAKIRQEASTSSTQVGGVENGKVLTVLNQVQGSDGFTWYQVQVNDTNGYIRSDLVEVSEGGGGDTPPAGEGEGGAAAPAEVMAVNPVSATVSGDGSMIRDQASSEGQILAQDIPKETALTVTGQATAADGKVWYQVSVIFGETQVDGFIRSDFVALSGDLTPLTEEPPVPEEPVDPEPEAPDESAPYEVRLQDGEWLLVVKEAGEDEYPQVGGYPINELFSSSKNNAELVEKSEKTVKNQKIIIIVLVFLLVAAAAGIAFLVFKIRDMMDSAYYNEVENETLRKRNAANGRGDQKLMHSVGTDRQPARPAGARPAGAGQSPRGAGASQGQRTGTTSQGQRPAGASQSQRGVGAGQSPRGTAAAQGQRPAGSGQGQRAAGTGQNQRPVAGSGQRSAGTGQSQRPVGTAAPRPVGTSQGRTAAGQSPRGGGAPQRPAGNGRPQQSAQRVQPKNFLEEDDEFEFEFLNYDGDEE</sequence>
<dbReference type="AlphaFoldDB" id="A0A2K4ZJ41"/>
<evidence type="ECO:0000313" key="5">
    <source>
        <dbReference type="Proteomes" id="UP000236311"/>
    </source>
</evidence>
<dbReference type="OrthoDB" id="2001376at2"/>
<feature type="domain" description="SH3b" evidence="3">
    <location>
        <begin position="39"/>
        <end position="106"/>
    </location>
</feature>
<reference evidence="4 5" key="1">
    <citation type="submission" date="2018-01" db="EMBL/GenBank/DDBJ databases">
        <authorList>
            <person name="Gaut B.S."/>
            <person name="Morton B.R."/>
            <person name="Clegg M.T."/>
            <person name="Duvall M.R."/>
        </authorList>
    </citation>
    <scope>NUCLEOTIDE SEQUENCE [LARGE SCALE GENOMIC DNA]</scope>
    <source>
        <strain evidence="4">GP69</strain>
    </source>
</reference>
<dbReference type="PANTHER" id="PTHR34408:SF1">
    <property type="entry name" value="GLYCOSYL HYDROLASE FAMILY 19 DOMAIN-CONTAINING PROTEIN HI_1415"/>
    <property type="match status" value="1"/>
</dbReference>
<dbReference type="SMART" id="SM00287">
    <property type="entry name" value="SH3b"/>
    <property type="match status" value="2"/>
</dbReference>
<keyword evidence="2" id="KW-1133">Transmembrane helix</keyword>
<feature type="compositionally biased region" description="Polar residues" evidence="1">
    <location>
        <begin position="428"/>
        <end position="451"/>
    </location>
</feature>
<feature type="region of interest" description="Disordered" evidence="1">
    <location>
        <begin position="208"/>
        <end position="234"/>
    </location>
</feature>
<dbReference type="PANTHER" id="PTHR34408">
    <property type="entry name" value="FAMILY PROTEIN, PUTATIVE-RELATED"/>
    <property type="match status" value="1"/>
</dbReference>
<name>A0A2K4ZJ41_9FIRM</name>
<feature type="region of interest" description="Disordered" evidence="1">
    <location>
        <begin position="333"/>
        <end position="519"/>
    </location>
</feature>
<feature type="transmembrane region" description="Helical" evidence="2">
    <location>
        <begin position="12"/>
        <end position="34"/>
    </location>
</feature>
<evidence type="ECO:0000259" key="3">
    <source>
        <dbReference type="SMART" id="SM00287"/>
    </source>
</evidence>
<evidence type="ECO:0000313" key="4">
    <source>
        <dbReference type="EMBL" id="SOY30484.1"/>
    </source>
</evidence>